<dbReference type="OrthoDB" id="4321663at2"/>
<reference evidence="5 6" key="1">
    <citation type="journal article" date="2016" name="Front. Microbiol.">
        <title>Comparative Genomics Analysis of Streptomyces Species Reveals Their Adaptation to the Marine Environment and Their Diversity at the Genomic Level.</title>
        <authorList>
            <person name="Tian X."/>
            <person name="Zhang Z."/>
            <person name="Yang T."/>
            <person name="Chen M."/>
            <person name="Li J."/>
            <person name="Chen F."/>
            <person name="Yang J."/>
            <person name="Li W."/>
            <person name="Zhang B."/>
            <person name="Zhang Z."/>
            <person name="Wu J."/>
            <person name="Zhang C."/>
            <person name="Long L."/>
            <person name="Xiao J."/>
        </authorList>
    </citation>
    <scope>NUCLEOTIDE SEQUENCE [LARGE SCALE GENOMIC DNA]</scope>
    <source>
        <strain evidence="5 6">SCSIO 10390</strain>
    </source>
</reference>
<dbReference type="AlphaFoldDB" id="A0A1E7JFZ2"/>
<dbReference type="GO" id="GO:0070273">
    <property type="term" value="F:phosphatidylinositol-4-phosphate binding"/>
    <property type="evidence" value="ECO:0007669"/>
    <property type="project" value="InterPro"/>
</dbReference>
<dbReference type="Gene3D" id="1.10.3630.10">
    <property type="entry name" value="yeast vps74-n-term truncation variant domain like"/>
    <property type="match status" value="1"/>
</dbReference>
<dbReference type="EMBL" id="LJGT01000041">
    <property type="protein sequence ID" value="OEU85370.1"/>
    <property type="molecule type" value="Genomic_DNA"/>
</dbReference>
<organism evidence="5 6">
    <name type="scientific">Streptomyces abyssalis</name>
    <dbReference type="NCBI Taxonomy" id="933944"/>
    <lineage>
        <taxon>Bacteria</taxon>
        <taxon>Bacillati</taxon>
        <taxon>Actinomycetota</taxon>
        <taxon>Actinomycetes</taxon>
        <taxon>Kitasatosporales</taxon>
        <taxon>Streptomycetaceae</taxon>
        <taxon>Streptomyces</taxon>
    </lineage>
</organism>
<evidence type="ECO:0000313" key="6">
    <source>
        <dbReference type="Proteomes" id="UP000176087"/>
    </source>
</evidence>
<sequence length="222" mass="23765">MQNELLIAEDLMLLMMDDKSGTIAGEGTLYYTLGGAVLVELSLGGRVKADPDDRGLTGVKVRAVPGRPLPDPLLRNAYETVAKRVRGVQSVLAEIGTGLREPVLDRLVKRGIVRRESKKWLGIFPSTSMTVSDLKHKKALVEKVRAVLMDDAEPDTRTAALVGLLSASGTLTSLHRSIPWSGKVYKRAKEVEQASWGAEAVNTAVMRVMAANSAGSAAAVTS</sequence>
<dbReference type="GO" id="GO:0005829">
    <property type="term" value="C:cytosol"/>
    <property type="evidence" value="ECO:0007669"/>
    <property type="project" value="TreeGrafter"/>
</dbReference>
<keyword evidence="2" id="KW-0333">Golgi apparatus</keyword>
<dbReference type="PATRIC" id="fig|933944.5.peg.4844"/>
<name>A0A1E7JFZ2_9ACTN</name>
<dbReference type="GO" id="GO:0048194">
    <property type="term" value="P:Golgi vesicle budding"/>
    <property type="evidence" value="ECO:0007669"/>
    <property type="project" value="TreeGrafter"/>
</dbReference>
<dbReference type="InterPro" id="IPR038261">
    <property type="entry name" value="GPP34-like_sf"/>
</dbReference>
<dbReference type="GO" id="GO:0006890">
    <property type="term" value="P:retrograde vesicle-mediated transport, Golgi to endoplasmic reticulum"/>
    <property type="evidence" value="ECO:0007669"/>
    <property type="project" value="TreeGrafter"/>
</dbReference>
<evidence type="ECO:0000256" key="4">
    <source>
        <dbReference type="ARBA" id="ARBA00023136"/>
    </source>
</evidence>
<keyword evidence="3" id="KW-0446">Lipid-binding</keyword>
<dbReference type="GO" id="GO:0007030">
    <property type="term" value="P:Golgi organization"/>
    <property type="evidence" value="ECO:0007669"/>
    <property type="project" value="TreeGrafter"/>
</dbReference>
<evidence type="ECO:0000256" key="3">
    <source>
        <dbReference type="ARBA" id="ARBA00023121"/>
    </source>
</evidence>
<accession>A0A1E7JFZ2</accession>
<evidence type="ECO:0000313" key="5">
    <source>
        <dbReference type="EMBL" id="OEU85370.1"/>
    </source>
</evidence>
<dbReference type="Pfam" id="PF05719">
    <property type="entry name" value="GPP34"/>
    <property type="match status" value="1"/>
</dbReference>
<protein>
    <recommendedName>
        <fullName evidence="7">GPP34 family phosphoprotein</fullName>
    </recommendedName>
</protein>
<proteinExistence type="predicted"/>
<keyword evidence="6" id="KW-1185">Reference proteome</keyword>
<keyword evidence="4" id="KW-0472">Membrane</keyword>
<dbReference type="InterPro" id="IPR008628">
    <property type="entry name" value="GPP34-like"/>
</dbReference>
<evidence type="ECO:0000256" key="2">
    <source>
        <dbReference type="ARBA" id="ARBA00023034"/>
    </source>
</evidence>
<evidence type="ECO:0000256" key="1">
    <source>
        <dbReference type="ARBA" id="ARBA00004255"/>
    </source>
</evidence>
<dbReference type="RefSeq" id="WP_070011242.1">
    <property type="nucleotide sequence ID" value="NZ_LJGS01000039.1"/>
</dbReference>
<gene>
    <name evidence="5" type="ORF">AN215_22670</name>
</gene>
<dbReference type="GO" id="GO:0043001">
    <property type="term" value="P:Golgi to plasma membrane protein transport"/>
    <property type="evidence" value="ECO:0007669"/>
    <property type="project" value="TreeGrafter"/>
</dbReference>
<dbReference type="PANTHER" id="PTHR12704:SF2">
    <property type="entry name" value="GOLGI PHOSPHOPROTEIN 3 HOMOLOG SAURON"/>
    <property type="match status" value="1"/>
</dbReference>
<dbReference type="STRING" id="933944.AN215_22670"/>
<evidence type="ECO:0008006" key="7">
    <source>
        <dbReference type="Google" id="ProtNLM"/>
    </source>
</evidence>
<comment type="subcellular location">
    <subcellularLocation>
        <location evidence="1">Golgi apparatus membrane</location>
        <topology evidence="1">Peripheral membrane protein</topology>
        <orientation evidence="1">Cytoplasmic side</orientation>
    </subcellularLocation>
</comment>
<dbReference type="GO" id="GO:0012505">
    <property type="term" value="C:endomembrane system"/>
    <property type="evidence" value="ECO:0007669"/>
    <property type="project" value="UniProtKB-ARBA"/>
</dbReference>
<dbReference type="PANTHER" id="PTHR12704">
    <property type="entry name" value="TRANS-GOLGI PROTEIN GMX33"/>
    <property type="match status" value="1"/>
</dbReference>
<dbReference type="Proteomes" id="UP000176087">
    <property type="component" value="Unassembled WGS sequence"/>
</dbReference>
<comment type="caution">
    <text evidence="5">The sequence shown here is derived from an EMBL/GenBank/DDBJ whole genome shotgun (WGS) entry which is preliminary data.</text>
</comment>